<name>H2CLA0_9LEPT</name>
<accession>H2CLA0</accession>
<sequence length="374" mass="42505">MRTISTLKNALGKIILSSSAVDAVVLKFCAVVLIALMTVFVTGCSSSPIHYRGAAVIDDYPSLAPYFDTFHIIGGSSFTLIKDKEGSVQGAVPELCKECKWTVVEDSKGSFVTINGYFFRIGTWDDCPAFLQEVLSSYRTSLRCTAIFKNKRWEYAFAFAGNETIQNEASSKLKEYEEFKTSLLHLTPDLSQYHCAPRDSTLQCQEKKGNAKRYLADLQRRLTGQRIRIHYAQLYSIKNEKKITPEGQKLKTRNDATMRDFLRKNPLNWDQAFHLGARLDAELSNCERCWKITENQVLRFHVSNKVFNNCSGPGCDRFSNYWIEMTTSKEEALKYNKVDFYTIEGAIGEIEYDPIPEYKVIEIVLSAEGAPQSR</sequence>
<reference evidence="2 3" key="1">
    <citation type="submission" date="2011-10" db="EMBL/GenBank/DDBJ databases">
        <title>The Improved High-Quality Draft genome of Leptonema illini DSM 21528.</title>
        <authorList>
            <consortium name="US DOE Joint Genome Institute (JGI-PGF)"/>
            <person name="Lucas S."/>
            <person name="Copeland A."/>
            <person name="Lapidus A."/>
            <person name="Glavina del Rio T."/>
            <person name="Dalin E."/>
            <person name="Tice H."/>
            <person name="Bruce D."/>
            <person name="Goodwin L."/>
            <person name="Pitluck S."/>
            <person name="Peters L."/>
            <person name="Mikhailova N."/>
            <person name="Held B."/>
            <person name="Kyrpides N."/>
            <person name="Mavromatis K."/>
            <person name="Ivanova N."/>
            <person name="Markowitz V."/>
            <person name="Cheng J.-F."/>
            <person name="Hugenholtz P."/>
            <person name="Woyke T."/>
            <person name="Wu D."/>
            <person name="Gronow S."/>
            <person name="Wellnitz S."/>
            <person name="Brambilla E.-M."/>
            <person name="Klenk H.-P."/>
            <person name="Eisen J.A."/>
        </authorList>
    </citation>
    <scope>NUCLEOTIDE SEQUENCE [LARGE SCALE GENOMIC DNA]</scope>
    <source>
        <strain evidence="2 3">DSM 21528</strain>
    </source>
</reference>
<dbReference type="Proteomes" id="UP000005737">
    <property type="component" value="Unassembled WGS sequence"/>
</dbReference>
<dbReference type="AlphaFoldDB" id="H2CLA0"/>
<dbReference type="HOGENOM" id="CLU_739262_0_0_12"/>
<keyword evidence="1" id="KW-0472">Membrane</keyword>
<keyword evidence="1" id="KW-1133">Transmembrane helix</keyword>
<gene>
    <name evidence="2" type="ORF">Lepil_3696</name>
</gene>
<evidence type="ECO:0000313" key="2">
    <source>
        <dbReference type="EMBL" id="EHQ08351.1"/>
    </source>
</evidence>
<proteinExistence type="predicted"/>
<feature type="transmembrane region" description="Helical" evidence="1">
    <location>
        <begin position="20"/>
        <end position="41"/>
    </location>
</feature>
<dbReference type="RefSeq" id="WP_002774947.1">
    <property type="nucleotide sequence ID" value="NZ_JH597773.1"/>
</dbReference>
<keyword evidence="1" id="KW-0812">Transmembrane</keyword>
<evidence type="ECO:0000256" key="1">
    <source>
        <dbReference type="SAM" id="Phobius"/>
    </source>
</evidence>
<evidence type="ECO:0000313" key="3">
    <source>
        <dbReference type="Proteomes" id="UP000005737"/>
    </source>
</evidence>
<dbReference type="EMBL" id="JH597773">
    <property type="protein sequence ID" value="EHQ08351.1"/>
    <property type="molecule type" value="Genomic_DNA"/>
</dbReference>
<organism evidence="2 3">
    <name type="scientific">Leptonema illini DSM 21528</name>
    <dbReference type="NCBI Taxonomy" id="929563"/>
    <lineage>
        <taxon>Bacteria</taxon>
        <taxon>Pseudomonadati</taxon>
        <taxon>Spirochaetota</taxon>
        <taxon>Spirochaetia</taxon>
        <taxon>Leptospirales</taxon>
        <taxon>Leptospiraceae</taxon>
        <taxon>Leptonema</taxon>
    </lineage>
</organism>
<keyword evidence="3" id="KW-1185">Reference proteome</keyword>
<dbReference type="STRING" id="183.GCA_002009735_02655"/>
<protein>
    <submittedName>
        <fullName evidence="2">Uncharacterized protein</fullName>
    </submittedName>
</protein>